<feature type="signal peptide" evidence="2">
    <location>
        <begin position="1"/>
        <end position="21"/>
    </location>
</feature>
<evidence type="ECO:0000259" key="3">
    <source>
        <dbReference type="PROSITE" id="PS52035"/>
    </source>
</evidence>
<dbReference type="PROSITE" id="PS52035">
    <property type="entry name" value="PEPTIDASE_M14"/>
    <property type="match status" value="1"/>
</dbReference>
<dbReference type="InterPro" id="IPR000834">
    <property type="entry name" value="Peptidase_M14"/>
</dbReference>
<evidence type="ECO:0000256" key="1">
    <source>
        <dbReference type="PROSITE-ProRule" id="PRU01379"/>
    </source>
</evidence>
<comment type="caution">
    <text evidence="4">The sequence shown here is derived from an EMBL/GenBank/DDBJ whole genome shotgun (WGS) entry which is preliminary data.</text>
</comment>
<gene>
    <name evidence="4" type="ORF">GCM10008111_30020</name>
</gene>
<feature type="domain" description="Peptidase M14" evidence="3">
    <location>
        <begin position="36"/>
        <end position="263"/>
    </location>
</feature>
<sequence>MNKLIVFLLALTLGGNLMAHASVMSTMSHTLQPGLDKARLQLADIEPLIQHYRQVPGITVTELGRSVENRPIYMLTLGRGEKRVLAWSQMHGDEHTATAALFDLLHYSTAPAQAAWQQEWQAAITLHIIPMLNPDGAAQNSRVNAQGIDINRDALALQSPEGQILMAAAKQIQPHYAFNLHDQNRFHAAGDAPNPATISLLAPAFNDARDVNASRQAAMQLIAYVKPWLDQQIPQHVARYNDTWSPRSFGDNFAAMGFSTVLVEAGGHRADDHRQVARRLNGQLYIKWLDAIASGAYQQASLADYEALPFNRSGGMKDLILENVQVTQATTQAQIDIAVHFHTEGDRVARIQEIGDLSVHSGYHQFDVSGLAFRAGRAYPLDAALTLDTAAHLALLTAGYTHFSGEPSRLTSTSRLPVLVNPLRPPQQAPQLRQGATFLLVNQQGEVVQALLNGQLIDLATGQIRNPLGT</sequence>
<proteinExistence type="inferred from homology"/>
<feature type="chain" id="PRO_5045829498" description="Peptidase M14 domain-containing protein" evidence="2">
    <location>
        <begin position="22"/>
        <end position="470"/>
    </location>
</feature>
<dbReference type="Proteomes" id="UP000634667">
    <property type="component" value="Unassembled WGS sequence"/>
</dbReference>
<reference evidence="5" key="1">
    <citation type="journal article" date="2019" name="Int. J. Syst. Evol. Microbiol.">
        <title>The Global Catalogue of Microorganisms (GCM) 10K type strain sequencing project: providing services to taxonomists for standard genome sequencing and annotation.</title>
        <authorList>
            <consortium name="The Broad Institute Genomics Platform"/>
            <consortium name="The Broad Institute Genome Sequencing Center for Infectious Disease"/>
            <person name="Wu L."/>
            <person name="Ma J."/>
        </authorList>
    </citation>
    <scope>NUCLEOTIDE SEQUENCE [LARGE SCALE GENOMIC DNA]</scope>
    <source>
        <strain evidence="5">KCTC 23723</strain>
    </source>
</reference>
<name>A0ABQ2WTN9_9ALTE</name>
<dbReference type="Gene3D" id="3.40.630.10">
    <property type="entry name" value="Zn peptidases"/>
    <property type="match status" value="1"/>
</dbReference>
<dbReference type="EMBL" id="BMYR01000015">
    <property type="protein sequence ID" value="GGW71925.1"/>
    <property type="molecule type" value="Genomic_DNA"/>
</dbReference>
<organism evidence="4 5">
    <name type="scientific">Alishewanella tabrizica</name>
    <dbReference type="NCBI Taxonomy" id="671278"/>
    <lineage>
        <taxon>Bacteria</taxon>
        <taxon>Pseudomonadati</taxon>
        <taxon>Pseudomonadota</taxon>
        <taxon>Gammaproteobacteria</taxon>
        <taxon>Alteromonadales</taxon>
        <taxon>Alteromonadaceae</taxon>
        <taxon>Alishewanella</taxon>
    </lineage>
</organism>
<comment type="caution">
    <text evidence="1">Lacks conserved residue(s) required for the propagation of feature annotation.</text>
</comment>
<accession>A0ABQ2WTN9</accession>
<evidence type="ECO:0000313" key="4">
    <source>
        <dbReference type="EMBL" id="GGW71925.1"/>
    </source>
</evidence>
<evidence type="ECO:0000313" key="5">
    <source>
        <dbReference type="Proteomes" id="UP000634667"/>
    </source>
</evidence>
<protein>
    <recommendedName>
        <fullName evidence="3">Peptidase M14 domain-containing protein</fullName>
    </recommendedName>
</protein>
<dbReference type="Pfam" id="PF00246">
    <property type="entry name" value="Peptidase_M14"/>
    <property type="match status" value="1"/>
</dbReference>
<keyword evidence="5" id="KW-1185">Reference proteome</keyword>
<comment type="similarity">
    <text evidence="1">Belongs to the peptidase M14 family.</text>
</comment>
<dbReference type="SUPFAM" id="SSF53187">
    <property type="entry name" value="Zn-dependent exopeptidases"/>
    <property type="match status" value="1"/>
</dbReference>
<keyword evidence="2" id="KW-0732">Signal</keyword>
<evidence type="ECO:0000256" key="2">
    <source>
        <dbReference type="SAM" id="SignalP"/>
    </source>
</evidence>
<dbReference type="RefSeq" id="WP_189484060.1">
    <property type="nucleotide sequence ID" value="NZ_BMYR01000015.1"/>
</dbReference>